<keyword evidence="2" id="KW-0238">DNA-binding</keyword>
<proteinExistence type="predicted"/>
<dbReference type="KEGG" id="ppso:QPJ95_13560"/>
<dbReference type="CDD" id="cd00090">
    <property type="entry name" value="HTH_ARSR"/>
    <property type="match status" value="1"/>
</dbReference>
<keyword evidence="3" id="KW-0804">Transcription</keyword>
<evidence type="ECO:0000313" key="6">
    <source>
        <dbReference type="Proteomes" id="UP001238334"/>
    </source>
</evidence>
<gene>
    <name evidence="5" type="ORF">QPJ95_13560</name>
</gene>
<keyword evidence="1" id="KW-0805">Transcription regulation</keyword>
<dbReference type="InterPro" id="IPR051081">
    <property type="entry name" value="HTH_MetalResp_TranReg"/>
</dbReference>
<dbReference type="InterPro" id="IPR011991">
    <property type="entry name" value="ArsR-like_HTH"/>
</dbReference>
<sequence length="112" mass="12241">MNKPLPDIVPSLRALANPQRAQIMDWLLDPTVHFPPQRDGDLVQDGVCVGAITDKTTLTQPTVTSHMKMLDAAGLVTSKKIKNWVFYKADLDALDHISQVFGQAAIRSSSAT</sequence>
<keyword evidence="6" id="KW-1185">Reference proteome</keyword>
<evidence type="ECO:0000256" key="3">
    <source>
        <dbReference type="ARBA" id="ARBA00023163"/>
    </source>
</evidence>
<feature type="domain" description="HTH arsR-type" evidence="4">
    <location>
        <begin position="1"/>
        <end position="112"/>
    </location>
</feature>
<dbReference type="RefSeq" id="WP_270920520.1">
    <property type="nucleotide sequence ID" value="NZ_CP127247.1"/>
</dbReference>
<dbReference type="SMART" id="SM00418">
    <property type="entry name" value="HTH_ARSR"/>
    <property type="match status" value="1"/>
</dbReference>
<dbReference type="PROSITE" id="PS50987">
    <property type="entry name" value="HTH_ARSR_2"/>
    <property type="match status" value="1"/>
</dbReference>
<reference evidence="5 6" key="1">
    <citation type="submission" date="2023-06" db="EMBL/GenBank/DDBJ databases">
        <title>Parasedimentitalea psychrophila sp. nov., a psychrophilic bacterium isolated from deep-sea sediment.</title>
        <authorList>
            <person name="Li A."/>
        </authorList>
    </citation>
    <scope>NUCLEOTIDE SEQUENCE [LARGE SCALE GENOMIC DNA]</scope>
    <source>
        <strain evidence="5 6">QS115</strain>
    </source>
</reference>
<dbReference type="InterPro" id="IPR036388">
    <property type="entry name" value="WH-like_DNA-bd_sf"/>
</dbReference>
<dbReference type="SUPFAM" id="SSF46785">
    <property type="entry name" value="Winged helix' DNA-binding domain"/>
    <property type="match status" value="1"/>
</dbReference>
<dbReference type="InterPro" id="IPR001845">
    <property type="entry name" value="HTH_ArsR_DNA-bd_dom"/>
</dbReference>
<organism evidence="5 6">
    <name type="scientific">Parasedimentitalea psychrophila</name>
    <dbReference type="NCBI Taxonomy" id="2997337"/>
    <lineage>
        <taxon>Bacteria</taxon>
        <taxon>Pseudomonadati</taxon>
        <taxon>Pseudomonadota</taxon>
        <taxon>Alphaproteobacteria</taxon>
        <taxon>Rhodobacterales</taxon>
        <taxon>Paracoccaceae</taxon>
        <taxon>Parasedimentitalea</taxon>
    </lineage>
</organism>
<name>A0A9Y2KYT8_9RHOB</name>
<protein>
    <submittedName>
        <fullName evidence="5">Metalloregulator ArsR/SmtB family transcription factor</fullName>
    </submittedName>
</protein>
<dbReference type="InterPro" id="IPR036390">
    <property type="entry name" value="WH_DNA-bd_sf"/>
</dbReference>
<dbReference type="AlphaFoldDB" id="A0A9Y2KYT8"/>
<dbReference type="PANTHER" id="PTHR33154">
    <property type="entry name" value="TRANSCRIPTIONAL REGULATOR, ARSR FAMILY"/>
    <property type="match status" value="1"/>
</dbReference>
<dbReference type="Proteomes" id="UP001238334">
    <property type="component" value="Chromosome"/>
</dbReference>
<evidence type="ECO:0000256" key="1">
    <source>
        <dbReference type="ARBA" id="ARBA00023015"/>
    </source>
</evidence>
<dbReference type="EMBL" id="CP127247">
    <property type="protein sequence ID" value="WIY23674.1"/>
    <property type="molecule type" value="Genomic_DNA"/>
</dbReference>
<dbReference type="GO" id="GO:0003677">
    <property type="term" value="F:DNA binding"/>
    <property type="evidence" value="ECO:0007669"/>
    <property type="project" value="UniProtKB-KW"/>
</dbReference>
<evidence type="ECO:0000313" key="5">
    <source>
        <dbReference type="EMBL" id="WIY23674.1"/>
    </source>
</evidence>
<dbReference type="Gene3D" id="1.10.10.10">
    <property type="entry name" value="Winged helix-like DNA-binding domain superfamily/Winged helix DNA-binding domain"/>
    <property type="match status" value="1"/>
</dbReference>
<dbReference type="PANTHER" id="PTHR33154:SF32">
    <property type="entry name" value="TRANSCRIPTIONAL REGULATORY PROTEIN"/>
    <property type="match status" value="1"/>
</dbReference>
<evidence type="ECO:0000259" key="4">
    <source>
        <dbReference type="PROSITE" id="PS50987"/>
    </source>
</evidence>
<accession>A0A9Y2KYT8</accession>
<dbReference type="GO" id="GO:0003700">
    <property type="term" value="F:DNA-binding transcription factor activity"/>
    <property type="evidence" value="ECO:0007669"/>
    <property type="project" value="InterPro"/>
</dbReference>
<evidence type="ECO:0000256" key="2">
    <source>
        <dbReference type="ARBA" id="ARBA00023125"/>
    </source>
</evidence>